<evidence type="ECO:0000259" key="7">
    <source>
        <dbReference type="Pfam" id="PF20684"/>
    </source>
</evidence>
<evidence type="ECO:0000313" key="8">
    <source>
        <dbReference type="EMBL" id="KAK7946967.1"/>
    </source>
</evidence>
<dbReference type="EMBL" id="JAQQWE010000007">
    <property type="protein sequence ID" value="KAK7946967.1"/>
    <property type="molecule type" value="Genomic_DNA"/>
</dbReference>
<evidence type="ECO:0000256" key="6">
    <source>
        <dbReference type="SAM" id="Phobius"/>
    </source>
</evidence>
<comment type="similarity">
    <text evidence="5">Belongs to the SAT4 family.</text>
</comment>
<dbReference type="InterPro" id="IPR052337">
    <property type="entry name" value="SAT4-like"/>
</dbReference>
<dbReference type="InterPro" id="IPR049326">
    <property type="entry name" value="Rhodopsin_dom_fungi"/>
</dbReference>
<dbReference type="Proteomes" id="UP001391051">
    <property type="component" value="Unassembled WGS sequence"/>
</dbReference>
<evidence type="ECO:0000256" key="3">
    <source>
        <dbReference type="ARBA" id="ARBA00022989"/>
    </source>
</evidence>
<reference evidence="8 9" key="1">
    <citation type="submission" date="2023-01" db="EMBL/GenBank/DDBJ databases">
        <title>Analysis of 21 Apiospora genomes using comparative genomics revels a genus with tremendous synthesis potential of carbohydrate active enzymes and secondary metabolites.</title>
        <authorList>
            <person name="Sorensen T."/>
        </authorList>
    </citation>
    <scope>NUCLEOTIDE SEQUENCE [LARGE SCALE GENOMIC DNA]</scope>
    <source>
        <strain evidence="8 9">CBS 24483</strain>
    </source>
</reference>
<keyword evidence="2 6" id="KW-0812">Transmembrane</keyword>
<evidence type="ECO:0000256" key="4">
    <source>
        <dbReference type="ARBA" id="ARBA00023136"/>
    </source>
</evidence>
<comment type="subcellular location">
    <subcellularLocation>
        <location evidence="1">Membrane</location>
        <topology evidence="1">Multi-pass membrane protein</topology>
    </subcellularLocation>
</comment>
<protein>
    <recommendedName>
        <fullName evidence="7">Rhodopsin domain-containing protein</fullName>
    </recommendedName>
</protein>
<gene>
    <name evidence="8" type="ORF">PG986_011288</name>
</gene>
<keyword evidence="9" id="KW-1185">Reference proteome</keyword>
<sequence>MCHVLNVQAGVEPYDEAQFLHRMRRWLVASLVAMLCFYTSLASVKLAFLFFFRRLGAGVQYFDRIWWAVLVVSVGSYLVAVGNLRYRCLVGSDVESVLRECNEAPSVGFETATLKANCALDVLTDFMVMSLPAILLWKAQIRWAKKLAILGLFSLSIVTTAIAIVRVANIDSTRRPDGNLDSSYLFLWTFIEPCVDFQVIEK</sequence>
<dbReference type="PANTHER" id="PTHR33048:SF47">
    <property type="entry name" value="INTEGRAL MEMBRANE PROTEIN-RELATED"/>
    <property type="match status" value="1"/>
</dbReference>
<feature type="domain" description="Rhodopsin" evidence="7">
    <location>
        <begin position="27"/>
        <end position="195"/>
    </location>
</feature>
<name>A0ABR1Q4P2_9PEZI</name>
<dbReference type="Pfam" id="PF20684">
    <property type="entry name" value="Fung_rhodopsin"/>
    <property type="match status" value="1"/>
</dbReference>
<evidence type="ECO:0000256" key="2">
    <source>
        <dbReference type="ARBA" id="ARBA00022692"/>
    </source>
</evidence>
<feature type="transmembrane region" description="Helical" evidence="6">
    <location>
        <begin position="26"/>
        <end position="52"/>
    </location>
</feature>
<dbReference type="RefSeq" id="XP_066697001.1">
    <property type="nucleotide sequence ID" value="XM_066847510.1"/>
</dbReference>
<dbReference type="PANTHER" id="PTHR33048">
    <property type="entry name" value="PTH11-LIKE INTEGRAL MEMBRANE PROTEIN (AFU_ORTHOLOGUE AFUA_5G11245)"/>
    <property type="match status" value="1"/>
</dbReference>
<keyword evidence="4 6" id="KW-0472">Membrane</keyword>
<feature type="transmembrane region" description="Helical" evidence="6">
    <location>
        <begin position="147"/>
        <end position="168"/>
    </location>
</feature>
<keyword evidence="3 6" id="KW-1133">Transmembrane helix</keyword>
<feature type="transmembrane region" description="Helical" evidence="6">
    <location>
        <begin position="64"/>
        <end position="84"/>
    </location>
</feature>
<evidence type="ECO:0000256" key="5">
    <source>
        <dbReference type="ARBA" id="ARBA00038359"/>
    </source>
</evidence>
<organism evidence="8 9">
    <name type="scientific">Apiospora aurea</name>
    <dbReference type="NCBI Taxonomy" id="335848"/>
    <lineage>
        <taxon>Eukaryota</taxon>
        <taxon>Fungi</taxon>
        <taxon>Dikarya</taxon>
        <taxon>Ascomycota</taxon>
        <taxon>Pezizomycotina</taxon>
        <taxon>Sordariomycetes</taxon>
        <taxon>Xylariomycetidae</taxon>
        <taxon>Amphisphaeriales</taxon>
        <taxon>Apiosporaceae</taxon>
        <taxon>Apiospora</taxon>
    </lineage>
</organism>
<accession>A0ABR1Q4P2</accession>
<dbReference type="GeneID" id="92080572"/>
<evidence type="ECO:0000256" key="1">
    <source>
        <dbReference type="ARBA" id="ARBA00004141"/>
    </source>
</evidence>
<evidence type="ECO:0000313" key="9">
    <source>
        <dbReference type="Proteomes" id="UP001391051"/>
    </source>
</evidence>
<proteinExistence type="inferred from homology"/>
<comment type="caution">
    <text evidence="8">The sequence shown here is derived from an EMBL/GenBank/DDBJ whole genome shotgun (WGS) entry which is preliminary data.</text>
</comment>